<gene>
    <name evidence="1" type="primary">B1130E10.131</name>
    <name evidence="2" type="synonym">P0592C06.103</name>
</gene>
<evidence type="ECO:0000313" key="3">
    <source>
        <dbReference type="Proteomes" id="UP000000763"/>
    </source>
</evidence>
<evidence type="ECO:0000313" key="1">
    <source>
        <dbReference type="EMBL" id="BAC57858.1"/>
    </source>
</evidence>
<proteinExistence type="predicted"/>
<accession>Q84YN7</accession>
<name>Q84YN7_ORYSJ</name>
<organism evidence="1 3">
    <name type="scientific">Oryza sativa subsp. japonica</name>
    <name type="common">Rice</name>
    <dbReference type="NCBI Taxonomy" id="39947"/>
    <lineage>
        <taxon>Eukaryota</taxon>
        <taxon>Viridiplantae</taxon>
        <taxon>Streptophyta</taxon>
        <taxon>Embryophyta</taxon>
        <taxon>Tracheophyta</taxon>
        <taxon>Spermatophyta</taxon>
        <taxon>Magnoliopsida</taxon>
        <taxon>Liliopsida</taxon>
        <taxon>Poales</taxon>
        <taxon>Poaceae</taxon>
        <taxon>BOP clade</taxon>
        <taxon>Oryzoideae</taxon>
        <taxon>Oryzeae</taxon>
        <taxon>Oryzinae</taxon>
        <taxon>Oryza</taxon>
        <taxon>Oryza sativa</taxon>
    </lineage>
</organism>
<evidence type="ECO:0000313" key="2">
    <source>
        <dbReference type="EMBL" id="BAD31188.1"/>
    </source>
</evidence>
<sequence length="60" mass="6486">MGLCILSEDPDPHEVGQSWEAAVGREGGELPATLLLNGLHEQQNGWAPFLICSKSGYCLF</sequence>
<protein>
    <submittedName>
        <fullName evidence="1">Uncharacterized protein</fullName>
    </submittedName>
</protein>
<dbReference type="EMBL" id="AP005719">
    <property type="protein sequence ID" value="BAC57858.1"/>
    <property type="molecule type" value="Genomic_DNA"/>
</dbReference>
<reference evidence="1" key="2">
    <citation type="submission" date="2002-09" db="EMBL/GenBank/DDBJ databases">
        <title>Oryza sativa nipponbare(GA3) genomic DNA, chromosome 7, BAC clone:B1130E10.</title>
        <authorList>
            <person name="Sasaki T."/>
            <person name="Matsumoto T."/>
            <person name="Katayose Y."/>
        </authorList>
    </citation>
    <scope>NUCLEOTIDE SEQUENCE</scope>
</reference>
<reference evidence="3" key="3">
    <citation type="journal article" date="2005" name="Nature">
        <title>The map-based sequence of the rice genome.</title>
        <authorList>
            <consortium name="International rice genome sequencing project (IRGSP)"/>
            <person name="Matsumoto T."/>
            <person name="Wu J."/>
            <person name="Kanamori H."/>
            <person name="Katayose Y."/>
            <person name="Fujisawa M."/>
            <person name="Namiki N."/>
            <person name="Mizuno H."/>
            <person name="Yamamoto K."/>
            <person name="Antonio B.A."/>
            <person name="Baba T."/>
            <person name="Sakata K."/>
            <person name="Nagamura Y."/>
            <person name="Aoki H."/>
            <person name="Arikawa K."/>
            <person name="Arita K."/>
            <person name="Bito T."/>
            <person name="Chiden Y."/>
            <person name="Fujitsuka N."/>
            <person name="Fukunaka R."/>
            <person name="Hamada M."/>
            <person name="Harada C."/>
            <person name="Hayashi A."/>
            <person name="Hijishita S."/>
            <person name="Honda M."/>
            <person name="Hosokawa S."/>
            <person name="Ichikawa Y."/>
            <person name="Idonuma A."/>
            <person name="Iijima M."/>
            <person name="Ikeda M."/>
            <person name="Ikeno M."/>
            <person name="Ito K."/>
            <person name="Ito S."/>
            <person name="Ito T."/>
            <person name="Ito Y."/>
            <person name="Ito Y."/>
            <person name="Iwabuchi A."/>
            <person name="Kamiya K."/>
            <person name="Karasawa W."/>
            <person name="Kurita K."/>
            <person name="Katagiri S."/>
            <person name="Kikuta A."/>
            <person name="Kobayashi H."/>
            <person name="Kobayashi N."/>
            <person name="Machita K."/>
            <person name="Maehara T."/>
            <person name="Masukawa M."/>
            <person name="Mizubayashi T."/>
            <person name="Mukai Y."/>
            <person name="Nagasaki H."/>
            <person name="Nagata Y."/>
            <person name="Naito S."/>
            <person name="Nakashima M."/>
            <person name="Nakama Y."/>
            <person name="Nakamichi Y."/>
            <person name="Nakamura M."/>
            <person name="Meguro A."/>
            <person name="Negishi M."/>
            <person name="Ohta I."/>
            <person name="Ohta T."/>
            <person name="Okamoto M."/>
            <person name="Ono N."/>
            <person name="Saji S."/>
            <person name="Sakaguchi M."/>
            <person name="Sakai K."/>
            <person name="Shibata M."/>
            <person name="Shimokawa T."/>
            <person name="Song J."/>
            <person name="Takazaki Y."/>
            <person name="Terasawa K."/>
            <person name="Tsugane M."/>
            <person name="Tsuji K."/>
            <person name="Ueda S."/>
            <person name="Waki K."/>
            <person name="Yamagata H."/>
            <person name="Yamamoto M."/>
            <person name="Yamamoto S."/>
            <person name="Yamane H."/>
            <person name="Yoshiki S."/>
            <person name="Yoshihara R."/>
            <person name="Yukawa K."/>
            <person name="Zhong H."/>
            <person name="Yano M."/>
            <person name="Yuan Q."/>
            <person name="Ouyang S."/>
            <person name="Liu J."/>
            <person name="Jones K.M."/>
            <person name="Gansberger K."/>
            <person name="Moffat K."/>
            <person name="Hill J."/>
            <person name="Bera J."/>
            <person name="Fadrosh D."/>
            <person name="Jin S."/>
            <person name="Johri S."/>
            <person name="Kim M."/>
            <person name="Overton L."/>
            <person name="Reardon M."/>
            <person name="Tsitrin T."/>
            <person name="Vuong H."/>
            <person name="Weaver B."/>
            <person name="Ciecko A."/>
            <person name="Tallon L."/>
            <person name="Jackson J."/>
            <person name="Pai G."/>
            <person name="Aken S.V."/>
            <person name="Utterback T."/>
            <person name="Reidmuller S."/>
            <person name="Feldblyum T."/>
            <person name="Hsiao J."/>
            <person name="Zismann V."/>
            <person name="Iobst S."/>
            <person name="de Vazeille A.R."/>
            <person name="Buell C.R."/>
            <person name="Ying K."/>
            <person name="Li Y."/>
            <person name="Lu T."/>
            <person name="Huang Y."/>
            <person name="Zhao Q."/>
            <person name="Feng Q."/>
            <person name="Zhang L."/>
            <person name="Zhu J."/>
            <person name="Weng Q."/>
            <person name="Mu J."/>
            <person name="Lu Y."/>
            <person name="Fan D."/>
            <person name="Liu Y."/>
            <person name="Guan J."/>
            <person name="Zhang Y."/>
            <person name="Yu S."/>
            <person name="Liu X."/>
            <person name="Zhang Y."/>
            <person name="Hong G."/>
            <person name="Han B."/>
            <person name="Choisne N."/>
            <person name="Demange N."/>
            <person name="Orjeda G."/>
            <person name="Samain S."/>
            <person name="Cattolico L."/>
            <person name="Pelletier E."/>
            <person name="Couloux A."/>
            <person name="Segurens B."/>
            <person name="Wincker P."/>
            <person name="D'Hont A."/>
            <person name="Scarpelli C."/>
            <person name="Weissenbach J."/>
            <person name="Salanoubat M."/>
            <person name="Quetier F."/>
            <person name="Yu Y."/>
            <person name="Kim H.R."/>
            <person name="Rambo T."/>
            <person name="Currie J."/>
            <person name="Collura K."/>
            <person name="Luo M."/>
            <person name="Yang T."/>
            <person name="Ammiraju J.S.S."/>
            <person name="Engler F."/>
            <person name="Soderlund C."/>
            <person name="Wing R.A."/>
            <person name="Palmer L.E."/>
            <person name="de la Bastide M."/>
            <person name="Spiegel L."/>
            <person name="Nascimento L."/>
            <person name="Zutavern T."/>
            <person name="O'Shaughnessy A."/>
            <person name="Dike S."/>
            <person name="Dedhia N."/>
            <person name="Preston R."/>
            <person name="Balija V."/>
            <person name="McCombie W.R."/>
            <person name="Chow T."/>
            <person name="Chen H."/>
            <person name="Chung M."/>
            <person name="Chen C."/>
            <person name="Shaw J."/>
            <person name="Wu H."/>
            <person name="Hsiao K."/>
            <person name="Chao Y."/>
            <person name="Chu M."/>
            <person name="Cheng C."/>
            <person name="Hour A."/>
            <person name="Lee P."/>
            <person name="Lin S."/>
            <person name="Lin Y."/>
            <person name="Liou J."/>
            <person name="Liu S."/>
            <person name="Hsing Y."/>
            <person name="Raghuvanshi S."/>
            <person name="Mohanty A."/>
            <person name="Bharti A.K."/>
            <person name="Gaur A."/>
            <person name="Gupta V."/>
            <person name="Kumar D."/>
            <person name="Ravi V."/>
            <person name="Vij S."/>
            <person name="Kapur A."/>
            <person name="Khurana P."/>
            <person name="Khurana P."/>
            <person name="Khurana J.P."/>
            <person name="Tyagi A.K."/>
            <person name="Gaikwad K."/>
            <person name="Singh A."/>
            <person name="Dalal V."/>
            <person name="Srivastava S."/>
            <person name="Dixit A."/>
            <person name="Pal A.K."/>
            <person name="Ghazi I.A."/>
            <person name="Yadav M."/>
            <person name="Pandit A."/>
            <person name="Bhargava A."/>
            <person name="Sureshbabu K."/>
            <person name="Batra K."/>
            <person name="Sharma T.R."/>
            <person name="Mohapatra T."/>
            <person name="Singh N.K."/>
            <person name="Messing J."/>
            <person name="Nelson A.B."/>
            <person name="Fuks G."/>
            <person name="Kavchok S."/>
            <person name="Keizer G."/>
            <person name="Linton E."/>
            <person name="Llaca V."/>
            <person name="Song R."/>
            <person name="Tanyolac B."/>
            <person name="Young S."/>
            <person name="Ho-Il K."/>
            <person name="Hahn J.H."/>
            <person name="Sangsakoo G."/>
            <person name="Vanavichit A."/>
            <person name="de Mattos Luiz.A.T."/>
            <person name="Zimmer P.D."/>
            <person name="Malone G."/>
            <person name="Dellagostin O."/>
            <person name="de Oliveira A.C."/>
            <person name="Bevan M."/>
            <person name="Bancroft I."/>
            <person name="Minx P."/>
            <person name="Cordum H."/>
            <person name="Wilson R."/>
            <person name="Cheng Z."/>
            <person name="Jin W."/>
            <person name="Jiang J."/>
            <person name="Leong S.A."/>
            <person name="Iwama H."/>
            <person name="Gojobori T."/>
            <person name="Itoh T."/>
            <person name="Niimura Y."/>
            <person name="Fujii Y."/>
            <person name="Habara T."/>
            <person name="Sakai H."/>
            <person name="Sato Y."/>
            <person name="Wilson G."/>
            <person name="Kumar K."/>
            <person name="McCouch S."/>
            <person name="Juretic N."/>
            <person name="Hoen D."/>
            <person name="Wright S."/>
            <person name="Bruskiewich R."/>
            <person name="Bureau T."/>
            <person name="Miyao A."/>
            <person name="Hirochika H."/>
            <person name="Nishikawa T."/>
            <person name="Kadowaki K."/>
            <person name="Sugiura M."/>
            <person name="Burr B."/>
            <person name="Sasaki T."/>
        </authorList>
    </citation>
    <scope>NUCLEOTIDE SEQUENCE [LARGE SCALE GENOMIC DNA]</scope>
    <source>
        <strain evidence="3">cv. Nipponbare</strain>
    </source>
</reference>
<reference evidence="3" key="4">
    <citation type="journal article" date="2008" name="Nucleic Acids Res.">
        <title>The rice annotation project database (RAP-DB): 2008 update.</title>
        <authorList>
            <consortium name="The rice annotation project (RAP)"/>
        </authorList>
    </citation>
    <scope>GENOME REANNOTATION</scope>
    <source>
        <strain evidence="3">cv. Nipponbare</strain>
    </source>
</reference>
<dbReference type="Proteomes" id="UP000000763">
    <property type="component" value="Chromosome 7"/>
</dbReference>
<dbReference type="AlphaFoldDB" id="Q84YN7"/>
<reference evidence="2" key="1">
    <citation type="submission" date="2002-05" db="EMBL/GenBank/DDBJ databases">
        <title>Oryza sativa nipponbare(GA3) genomic DNA, chromosome 7, PAC clone:P0592C06.</title>
        <authorList>
            <person name="Sasaki T."/>
            <person name="Matsumoto T."/>
            <person name="Katayose Y."/>
        </authorList>
    </citation>
    <scope>NUCLEOTIDE SEQUENCE</scope>
</reference>
<dbReference type="EMBL" id="AP005197">
    <property type="protein sequence ID" value="BAD31188.1"/>
    <property type="molecule type" value="Genomic_DNA"/>
</dbReference>